<accession>A0A505DS72</accession>
<dbReference type="InterPro" id="IPR024203">
    <property type="entry name" value="Deoxy-glucuronate_isom_IolB"/>
</dbReference>
<gene>
    <name evidence="2" type="ORF">FGD71_000220</name>
</gene>
<dbReference type="AlphaFoldDB" id="A0A505DS72"/>
<dbReference type="GO" id="GO:0008880">
    <property type="term" value="F:glucuronate isomerase activity"/>
    <property type="evidence" value="ECO:0007669"/>
    <property type="project" value="InterPro"/>
</dbReference>
<comment type="caution">
    <text evidence="2">The sequence shown here is derived from an EMBL/GenBank/DDBJ whole genome shotgun (WGS) entry which is preliminary data.</text>
</comment>
<dbReference type="RefSeq" id="WP_140935774.1">
    <property type="nucleotide sequence ID" value="NZ_QXMJ01000008.1"/>
</dbReference>
<evidence type="ECO:0000313" key="3">
    <source>
        <dbReference type="Proteomes" id="UP000317378"/>
    </source>
</evidence>
<name>A0A505DS72_9ACTN</name>
<dbReference type="Proteomes" id="UP000317378">
    <property type="component" value="Unassembled WGS sequence"/>
</dbReference>
<dbReference type="SUPFAM" id="SSF51182">
    <property type="entry name" value="RmlC-like cupins"/>
    <property type="match status" value="1"/>
</dbReference>
<dbReference type="GO" id="GO:0019310">
    <property type="term" value="P:inositol catabolic process"/>
    <property type="evidence" value="ECO:0007669"/>
    <property type="project" value="InterPro"/>
</dbReference>
<dbReference type="Gene3D" id="2.60.120.10">
    <property type="entry name" value="Jelly Rolls"/>
    <property type="match status" value="1"/>
</dbReference>
<dbReference type="PANTHER" id="PTHR39193:SF1">
    <property type="entry name" value="5-DEOXY-GLUCURONATE ISOMERASE"/>
    <property type="match status" value="1"/>
</dbReference>
<feature type="non-terminal residue" evidence="2">
    <location>
        <position position="131"/>
    </location>
</feature>
<evidence type="ECO:0000256" key="1">
    <source>
        <dbReference type="ARBA" id="ARBA00023235"/>
    </source>
</evidence>
<sequence>MSDTSKYHLPTGTASHGPYDLLVTPESAGWGYSGLRILTLSPGERHTLSTGDCEFLVLPLTGGCTVTINNETFELDGRTGVFASATDFAYLPRASEAVISSAHGGTYALPSARTERSSLSARYGHKEDVPV</sequence>
<proteinExistence type="predicted"/>
<keyword evidence="1 2" id="KW-0413">Isomerase</keyword>
<dbReference type="InterPro" id="IPR011051">
    <property type="entry name" value="RmlC_Cupin_sf"/>
</dbReference>
<organism evidence="2 3">
    <name type="scientific">Streptomyces sporangiiformans</name>
    <dbReference type="NCBI Taxonomy" id="2315329"/>
    <lineage>
        <taxon>Bacteria</taxon>
        <taxon>Bacillati</taxon>
        <taxon>Actinomycetota</taxon>
        <taxon>Actinomycetes</taxon>
        <taxon>Kitasatosporales</taxon>
        <taxon>Streptomycetaceae</taxon>
        <taxon>Streptomyces</taxon>
    </lineage>
</organism>
<dbReference type="InterPro" id="IPR021120">
    <property type="entry name" value="KduI/IolB_isomerase"/>
</dbReference>
<keyword evidence="3" id="KW-1185">Reference proteome</keyword>
<evidence type="ECO:0000313" key="2">
    <source>
        <dbReference type="EMBL" id="TPQ24158.1"/>
    </source>
</evidence>
<dbReference type="Pfam" id="PF04962">
    <property type="entry name" value="KduI"/>
    <property type="match status" value="1"/>
</dbReference>
<protein>
    <submittedName>
        <fullName evidence="2">5-deoxy-glucuronate isomerase</fullName>
    </submittedName>
</protein>
<reference evidence="2 3" key="1">
    <citation type="submission" date="2019-06" db="EMBL/GenBank/DDBJ databases">
        <title>Streptomyces sporangiiformans sp. nov., a novel actinomycete isolated from soil in Mount Song.</title>
        <authorList>
            <person name="Han L."/>
        </authorList>
    </citation>
    <scope>NUCLEOTIDE SEQUENCE [LARGE SCALE GENOMIC DNA]</scope>
    <source>
        <strain evidence="2 3">NEAU-SSA 1</strain>
    </source>
</reference>
<dbReference type="PANTHER" id="PTHR39193">
    <property type="entry name" value="5-DEOXY-GLUCURONATE ISOMERASE"/>
    <property type="match status" value="1"/>
</dbReference>
<dbReference type="EMBL" id="VCHX02000008">
    <property type="protein sequence ID" value="TPQ24158.1"/>
    <property type="molecule type" value="Genomic_DNA"/>
</dbReference>
<dbReference type="InterPro" id="IPR014710">
    <property type="entry name" value="RmlC-like_jellyroll"/>
</dbReference>